<protein>
    <submittedName>
        <fullName evidence="1">Uncharacterized protein</fullName>
    </submittedName>
</protein>
<gene>
    <name evidence="1" type="ORF">LCGC14_1451680</name>
</gene>
<dbReference type="EMBL" id="LAZR01010004">
    <property type="protein sequence ID" value="KKM69354.1"/>
    <property type="molecule type" value="Genomic_DNA"/>
</dbReference>
<reference evidence="1" key="1">
    <citation type="journal article" date="2015" name="Nature">
        <title>Complex archaea that bridge the gap between prokaryotes and eukaryotes.</title>
        <authorList>
            <person name="Spang A."/>
            <person name="Saw J.H."/>
            <person name="Jorgensen S.L."/>
            <person name="Zaremba-Niedzwiedzka K."/>
            <person name="Martijn J."/>
            <person name="Lind A.E."/>
            <person name="van Eijk R."/>
            <person name="Schleper C."/>
            <person name="Guy L."/>
            <person name="Ettema T.J."/>
        </authorList>
    </citation>
    <scope>NUCLEOTIDE SEQUENCE</scope>
</reference>
<accession>A0A0F9JHL4</accession>
<organism evidence="1">
    <name type="scientific">marine sediment metagenome</name>
    <dbReference type="NCBI Taxonomy" id="412755"/>
    <lineage>
        <taxon>unclassified sequences</taxon>
        <taxon>metagenomes</taxon>
        <taxon>ecological metagenomes</taxon>
    </lineage>
</organism>
<comment type="caution">
    <text evidence="1">The sequence shown here is derived from an EMBL/GenBank/DDBJ whole genome shotgun (WGS) entry which is preliminary data.</text>
</comment>
<proteinExistence type="predicted"/>
<name>A0A0F9JHL4_9ZZZZ</name>
<sequence length="45" mass="5064">RTGEDRKTYAYRDAGRRAKVIDGLIKSARLPKGEVLADRFKGSIK</sequence>
<feature type="non-terminal residue" evidence="1">
    <location>
        <position position="1"/>
    </location>
</feature>
<dbReference type="AlphaFoldDB" id="A0A0F9JHL4"/>
<evidence type="ECO:0000313" key="1">
    <source>
        <dbReference type="EMBL" id="KKM69354.1"/>
    </source>
</evidence>